<name>A0A285LZC0_9NOCA</name>
<protein>
    <submittedName>
        <fullName evidence="3">Acetyl esterase</fullName>
    </submittedName>
</protein>
<evidence type="ECO:0000313" key="3">
    <source>
        <dbReference type="EMBL" id="SNY89507.1"/>
    </source>
</evidence>
<gene>
    <name evidence="3" type="ORF">SAMN04244553_6526</name>
</gene>
<evidence type="ECO:0000256" key="1">
    <source>
        <dbReference type="ARBA" id="ARBA00022801"/>
    </source>
</evidence>
<dbReference type="SUPFAM" id="SSF53474">
    <property type="entry name" value="alpha/beta-Hydrolases"/>
    <property type="match status" value="1"/>
</dbReference>
<dbReference type="PANTHER" id="PTHR48081:SF8">
    <property type="entry name" value="ALPHA_BETA HYDROLASE FOLD-3 DOMAIN-CONTAINING PROTEIN-RELATED"/>
    <property type="match status" value="1"/>
</dbReference>
<evidence type="ECO:0000259" key="2">
    <source>
        <dbReference type="Pfam" id="PF07859"/>
    </source>
</evidence>
<dbReference type="EMBL" id="OBEG01000009">
    <property type="protein sequence ID" value="SNY89507.1"/>
    <property type="molecule type" value="Genomic_DNA"/>
</dbReference>
<dbReference type="AlphaFoldDB" id="A0A285LZC0"/>
<organism evidence="3 4">
    <name type="scientific">Nocardia amikacinitolerans</name>
    <dbReference type="NCBI Taxonomy" id="756689"/>
    <lineage>
        <taxon>Bacteria</taxon>
        <taxon>Bacillati</taxon>
        <taxon>Actinomycetota</taxon>
        <taxon>Actinomycetes</taxon>
        <taxon>Mycobacteriales</taxon>
        <taxon>Nocardiaceae</taxon>
        <taxon>Nocardia</taxon>
    </lineage>
</organism>
<dbReference type="PANTHER" id="PTHR48081">
    <property type="entry name" value="AB HYDROLASE SUPERFAMILY PROTEIN C4A8.06C"/>
    <property type="match status" value="1"/>
</dbReference>
<keyword evidence="1" id="KW-0378">Hydrolase</keyword>
<evidence type="ECO:0000313" key="4">
    <source>
        <dbReference type="Proteomes" id="UP000219565"/>
    </source>
</evidence>
<dbReference type="Gene3D" id="3.40.50.1820">
    <property type="entry name" value="alpha/beta hydrolase"/>
    <property type="match status" value="1"/>
</dbReference>
<keyword evidence="4" id="KW-1185">Reference proteome</keyword>
<feature type="domain" description="Alpha/beta hydrolase fold-3" evidence="2">
    <location>
        <begin position="86"/>
        <end position="293"/>
    </location>
</feature>
<dbReference type="InterPro" id="IPR050300">
    <property type="entry name" value="GDXG_lipolytic_enzyme"/>
</dbReference>
<accession>A0A285LZC0</accession>
<dbReference type="InterPro" id="IPR013094">
    <property type="entry name" value="AB_hydrolase_3"/>
</dbReference>
<dbReference type="InterPro" id="IPR029058">
    <property type="entry name" value="AB_hydrolase_fold"/>
</dbReference>
<dbReference type="RefSeq" id="WP_097248199.1">
    <property type="nucleotide sequence ID" value="NZ_OBEG01000009.1"/>
</dbReference>
<reference evidence="3 4" key="1">
    <citation type="submission" date="2017-09" db="EMBL/GenBank/DDBJ databases">
        <authorList>
            <person name="Ehlers B."/>
            <person name="Leendertz F.H."/>
        </authorList>
    </citation>
    <scope>NUCLEOTIDE SEQUENCE [LARGE SCALE GENOMIC DNA]</scope>
    <source>
        <strain evidence="3 4">DSM 45537</strain>
    </source>
</reference>
<dbReference type="OrthoDB" id="3181909at2"/>
<dbReference type="Pfam" id="PF07859">
    <property type="entry name" value="Abhydrolase_3"/>
    <property type="match status" value="1"/>
</dbReference>
<proteinExistence type="predicted"/>
<sequence>MTDGTPRCWDLLDDLARAVATAIAAAVPASLRELGPDLARTLLATRPADQPITPIDVVEPMRIPTRAGEIGARLYRRNPSGLAPALLYLHGGGFVLGTLDGVDELCRAIAARSGWAVLSLEYRLAPENPYPAALEDAVDAFAWLHESATGLGIDPGTIAVGGDSAGGNLAAALCLVQRDGGGPMPAAQVLAYPAVDDRFARDSWTEFADAPLLTAADAKWSYEQYVGADRRVPADVLAAPMRAESLRGLPPALVVTAEVDPIRDDAEAYAARLEAEGVPATVIRYDGVFHGFFTEVGVFAQTGRAIDAVCEFLDRSSSCDVDGDADPDEVHAEVVV</sequence>
<dbReference type="GO" id="GO:0016787">
    <property type="term" value="F:hydrolase activity"/>
    <property type="evidence" value="ECO:0007669"/>
    <property type="project" value="UniProtKB-KW"/>
</dbReference>
<dbReference type="Proteomes" id="UP000219565">
    <property type="component" value="Unassembled WGS sequence"/>
</dbReference>